<keyword evidence="2" id="KW-1185">Reference proteome</keyword>
<evidence type="ECO:0000313" key="2">
    <source>
        <dbReference type="Proteomes" id="UP000596932"/>
    </source>
</evidence>
<gene>
    <name evidence="1" type="ORF">H3221_08115</name>
</gene>
<dbReference type="AlphaFoldDB" id="A0A931GGP6"/>
<organism evidence="1 2">
    <name type="scientific">Pseudomonas chaetocerotis</name>
    <dbReference type="NCBI Taxonomy" id="2758695"/>
    <lineage>
        <taxon>Bacteria</taxon>
        <taxon>Pseudomonadati</taxon>
        <taxon>Pseudomonadota</taxon>
        <taxon>Gammaproteobacteria</taxon>
        <taxon>Pseudomonadales</taxon>
        <taxon>Pseudomonadaceae</taxon>
        <taxon>Pseudomonas</taxon>
    </lineage>
</organism>
<name>A0A931GGP6_9PSED</name>
<proteinExistence type="predicted"/>
<accession>A0A931GGP6</accession>
<evidence type="ECO:0000313" key="1">
    <source>
        <dbReference type="EMBL" id="MBG0835076.1"/>
    </source>
</evidence>
<protein>
    <submittedName>
        <fullName evidence="1">Uncharacterized protein</fullName>
    </submittedName>
</protein>
<sequence>MFVTLEHMHSVPGYGSRPGFCHKGGRALAAKYGLDWAQIVRDGGIAASKLVATGDAMALHLVEFARQEVGNGQ</sequence>
<comment type="caution">
    <text evidence="1">The sequence shown here is derived from an EMBL/GenBank/DDBJ whole genome shotgun (WGS) entry which is preliminary data.</text>
</comment>
<reference evidence="1" key="1">
    <citation type="submission" date="2020-07" db="EMBL/GenBank/DDBJ databases">
        <title>Pseudomonas chaetoceroseae sp. nov., a new member of the Pseudomonas oleovorans group isolated from a culture of Chaetoceros calcitrans.</title>
        <authorList>
            <person name="Girard L."/>
            <person name="Lood C."/>
            <person name="De Mot R."/>
            <person name="Baudart J."/>
        </authorList>
    </citation>
    <scope>NUCLEOTIDE SEQUENCE</scope>
    <source>
        <strain evidence="1">536</strain>
    </source>
</reference>
<dbReference type="EMBL" id="JACFYX010000006">
    <property type="protein sequence ID" value="MBG0835076.1"/>
    <property type="molecule type" value="Genomic_DNA"/>
</dbReference>
<dbReference type="Proteomes" id="UP000596932">
    <property type="component" value="Unassembled WGS sequence"/>
</dbReference>